<keyword evidence="1" id="KW-0472">Membrane</keyword>
<gene>
    <name evidence="3" type="ORF">JW886_04770</name>
</gene>
<dbReference type="Proteomes" id="UP000663608">
    <property type="component" value="Chromosome"/>
</dbReference>
<evidence type="ECO:0000313" key="3">
    <source>
        <dbReference type="EMBL" id="QSE77561.1"/>
    </source>
</evidence>
<feature type="transmembrane region" description="Helical" evidence="1">
    <location>
        <begin position="29"/>
        <end position="44"/>
    </location>
</feature>
<reference evidence="3 4" key="1">
    <citation type="submission" date="2021-02" db="EMBL/GenBank/DDBJ databases">
        <title>Complete genome sequence of Lactococcus lactis strain K_LL004.</title>
        <authorList>
            <person name="Kim H.B."/>
        </authorList>
    </citation>
    <scope>NUCLEOTIDE SEQUENCE [LARGE SCALE GENOMIC DNA]</scope>
    <source>
        <strain evidence="3 4">K_LL004</strain>
    </source>
</reference>
<dbReference type="RefSeq" id="WP_205872450.1">
    <property type="nucleotide sequence ID" value="NZ_CP070872.1"/>
</dbReference>
<dbReference type="EMBL" id="CP070872">
    <property type="protein sequence ID" value="QSE77561.1"/>
    <property type="molecule type" value="Genomic_DNA"/>
</dbReference>
<dbReference type="KEGG" id="lti:JW886_04770"/>
<dbReference type="InterPro" id="IPR047793">
    <property type="entry name" value="LiaF_C"/>
</dbReference>
<evidence type="ECO:0000259" key="2">
    <source>
        <dbReference type="Pfam" id="PF09922"/>
    </source>
</evidence>
<keyword evidence="1" id="KW-0812">Transmembrane</keyword>
<dbReference type="InterPro" id="IPR024425">
    <property type="entry name" value="LiaF-like_C"/>
</dbReference>
<accession>A0AA45QSN9</accession>
<dbReference type="Pfam" id="PF09922">
    <property type="entry name" value="LiaF-like_C"/>
    <property type="match status" value="1"/>
</dbReference>
<keyword evidence="4" id="KW-1185">Reference proteome</keyword>
<dbReference type="AlphaFoldDB" id="A0AA45QSN9"/>
<dbReference type="NCBIfam" id="NF040535">
    <property type="entry name" value="LiaF_C_term"/>
    <property type="match status" value="1"/>
</dbReference>
<proteinExistence type="predicted"/>
<keyword evidence="1" id="KW-1133">Transmembrane helix</keyword>
<organism evidence="3 4">
    <name type="scientific">Lactococcus taiwanensis</name>
    <dbReference type="NCBI Taxonomy" id="1151742"/>
    <lineage>
        <taxon>Bacteria</taxon>
        <taxon>Bacillati</taxon>
        <taxon>Bacillota</taxon>
        <taxon>Bacilli</taxon>
        <taxon>Lactobacillales</taxon>
        <taxon>Streptococcaceae</taxon>
        <taxon>Lactococcus</taxon>
    </lineage>
</organism>
<dbReference type="InterPro" id="IPR016975">
    <property type="entry name" value="Cell_wall_LiaF"/>
</dbReference>
<name>A0AA45QSN9_9LACT</name>
<feature type="transmembrane region" description="Helical" evidence="1">
    <location>
        <begin position="7"/>
        <end position="23"/>
    </location>
</feature>
<dbReference type="PIRSF" id="PIRSF031509">
    <property type="entry name" value="Cell_wall_LiaF/YvqF"/>
    <property type="match status" value="1"/>
</dbReference>
<feature type="domain" description="Cell wall-active antibiotics response LiaF-like C-terminal" evidence="2">
    <location>
        <begin position="121"/>
        <end position="211"/>
    </location>
</feature>
<sequence length="214" mass="24079">MNKKLKAIIIIEFFIVLGLIFHVVRTPHLWVVLGLAILFTVLATRSRARVLRVLSLIFWAITTMILFTVGWFWLAIVFPAIMCIIFWKNNPREGQTIFGYDIFNGASAAENDSLEAQGRANGNDVIDLEDYNFKASGNRLSIKKNAGNTKIIVPHDVAIKLDATTQTGLIKIFDETPQINAGNLHYFSEGFDHTSKRITLFIRVETGNIEVVRG</sequence>
<dbReference type="GO" id="GO:0016020">
    <property type="term" value="C:membrane"/>
    <property type="evidence" value="ECO:0007669"/>
    <property type="project" value="InterPro"/>
</dbReference>
<evidence type="ECO:0000256" key="1">
    <source>
        <dbReference type="SAM" id="Phobius"/>
    </source>
</evidence>
<evidence type="ECO:0000313" key="4">
    <source>
        <dbReference type="Proteomes" id="UP000663608"/>
    </source>
</evidence>
<protein>
    <recommendedName>
        <fullName evidence="2">Cell wall-active antibiotics response LiaF-like C-terminal domain-containing protein</fullName>
    </recommendedName>
</protein>
<feature type="transmembrane region" description="Helical" evidence="1">
    <location>
        <begin position="56"/>
        <end position="87"/>
    </location>
</feature>